<dbReference type="Proteomes" id="UP000176198">
    <property type="component" value="Unassembled WGS sequence"/>
</dbReference>
<feature type="transmembrane region" description="Helical" evidence="1">
    <location>
        <begin position="338"/>
        <end position="357"/>
    </location>
</feature>
<feature type="transmembrane region" description="Helical" evidence="1">
    <location>
        <begin position="69"/>
        <end position="99"/>
    </location>
</feature>
<keyword evidence="1" id="KW-1133">Transmembrane helix</keyword>
<feature type="transmembrane region" description="Helical" evidence="1">
    <location>
        <begin position="264"/>
        <end position="281"/>
    </location>
</feature>
<feature type="transmembrane region" description="Helical" evidence="1">
    <location>
        <begin position="203"/>
        <end position="227"/>
    </location>
</feature>
<proteinExistence type="predicted"/>
<feature type="transmembrane region" description="Helical" evidence="1">
    <location>
        <begin position="7"/>
        <end position="30"/>
    </location>
</feature>
<evidence type="ECO:0000313" key="2">
    <source>
        <dbReference type="EMBL" id="OGM02611.1"/>
    </source>
</evidence>
<protein>
    <recommendedName>
        <fullName evidence="4">Glycosyltransferase RgtA/B/C/D-like domain-containing protein</fullName>
    </recommendedName>
</protein>
<keyword evidence="1" id="KW-0472">Membrane</keyword>
<evidence type="ECO:0008006" key="4">
    <source>
        <dbReference type="Google" id="ProtNLM"/>
    </source>
</evidence>
<dbReference type="EMBL" id="MGFJ01000019">
    <property type="protein sequence ID" value="OGM02611.1"/>
    <property type="molecule type" value="Genomic_DNA"/>
</dbReference>
<keyword evidence="1" id="KW-0812">Transmembrane</keyword>
<dbReference type="STRING" id="1802471.A2115_01190"/>
<reference evidence="2 3" key="1">
    <citation type="journal article" date="2016" name="Nat. Commun.">
        <title>Thousands of microbial genomes shed light on interconnected biogeochemical processes in an aquifer system.</title>
        <authorList>
            <person name="Anantharaman K."/>
            <person name="Brown C.T."/>
            <person name="Hug L.A."/>
            <person name="Sharon I."/>
            <person name="Castelle C.J."/>
            <person name="Probst A.J."/>
            <person name="Thomas B.C."/>
            <person name="Singh A."/>
            <person name="Wilkins M.J."/>
            <person name="Karaoz U."/>
            <person name="Brodie E.L."/>
            <person name="Williams K.H."/>
            <person name="Hubbard S.S."/>
            <person name="Banfield J.F."/>
        </authorList>
    </citation>
    <scope>NUCLEOTIDE SEQUENCE [LARGE SCALE GENOMIC DNA]</scope>
</reference>
<gene>
    <name evidence="2" type="ORF">A2115_01190</name>
</gene>
<feature type="transmembrane region" description="Helical" evidence="1">
    <location>
        <begin position="135"/>
        <end position="152"/>
    </location>
</feature>
<evidence type="ECO:0000313" key="3">
    <source>
        <dbReference type="Proteomes" id="UP000176198"/>
    </source>
</evidence>
<feature type="transmembrane region" description="Helical" evidence="1">
    <location>
        <begin position="290"/>
        <end position="307"/>
    </location>
</feature>
<evidence type="ECO:0000256" key="1">
    <source>
        <dbReference type="SAM" id="Phobius"/>
    </source>
</evidence>
<comment type="caution">
    <text evidence="2">The sequence shown here is derived from an EMBL/GenBank/DDBJ whole genome shotgun (WGS) entry which is preliminary data.</text>
</comment>
<name>A0A1F7WIH5_9BACT</name>
<feature type="transmembrane region" description="Helical" evidence="1">
    <location>
        <begin position="164"/>
        <end position="191"/>
    </location>
</feature>
<organism evidence="2 3">
    <name type="scientific">Candidatus Woesebacteria bacterium GWA1_41_8</name>
    <dbReference type="NCBI Taxonomy" id="1802471"/>
    <lineage>
        <taxon>Bacteria</taxon>
        <taxon>Candidatus Woeseibacteriota</taxon>
    </lineage>
</organism>
<dbReference type="AlphaFoldDB" id="A0A1F7WIH5"/>
<sequence>MKKNFRNVLAFFHTPNWLFVLLSSVVVLRIPSFFEPYSYGDEMIYLTLGNAVRKGIGLYNSVHDNKPPLLYLTAAVAGNLFWFKVILALWSLVTIFIFWKLANRLFLKNDALQKISTVIFATLTTIPLLEGNIVNSEVFMIGPTILAFYILLDKKVGYKKIFIAGLLFSVSALFKFPAAFDVPAAVFLWLITARFNKKGVVKLIKQTVVLIGGFATPIVLTFVCYAARGAFHEYLVAAFLQNFGYLSSWRPADTQKPFLVKNGPLLIRATIVAVGGLILFIKRRSLSKKFTFISFWLLLTLFAVTLSERPYPHYLIQSVAPGSLLLGMLFAYKNIEQVLTIIPLTLAFFVPVYYKFWHYPTTTYYLRFINLVSKNITKEDYLNSFGGNTIRNYKTSHYINLATSENDKVFVWGDNTTIYALSKRFPPIKYVADYHIKDFSSNDEVISALSNDLPKLIVVTPDGSNFPELANLIQNNYFQIEDIQGAKIYKLLSSENIHYIAP</sequence>
<accession>A0A1F7WIH5</accession>